<dbReference type="GO" id="GO:0005634">
    <property type="term" value="C:nucleus"/>
    <property type="evidence" value="ECO:0007669"/>
    <property type="project" value="TreeGrafter"/>
</dbReference>
<feature type="domain" description="Helicase ATP-binding" evidence="5">
    <location>
        <begin position="7"/>
        <end position="272"/>
    </location>
</feature>
<dbReference type="GO" id="GO:0006366">
    <property type="term" value="P:transcription by RNA polymerase II"/>
    <property type="evidence" value="ECO:0007669"/>
    <property type="project" value="TreeGrafter"/>
</dbReference>
<dbReference type="SMART" id="SM00488">
    <property type="entry name" value="DEXDc2"/>
    <property type="match status" value="1"/>
</dbReference>
<evidence type="ECO:0000256" key="4">
    <source>
        <dbReference type="ARBA" id="ARBA00022840"/>
    </source>
</evidence>
<evidence type="ECO:0000313" key="7">
    <source>
        <dbReference type="Proteomes" id="UP000886520"/>
    </source>
</evidence>
<dbReference type="InterPro" id="IPR045028">
    <property type="entry name" value="DinG/Rad3-like"/>
</dbReference>
<dbReference type="FunFam" id="3.40.50.300:FF:000381">
    <property type="entry name" value="TFIIH basal transcription factor complex helicase subunit"/>
    <property type="match status" value="1"/>
</dbReference>
<accession>A0A9D4UGB7</accession>
<evidence type="ECO:0000256" key="3">
    <source>
        <dbReference type="ARBA" id="ARBA00022801"/>
    </source>
</evidence>
<dbReference type="InterPro" id="IPR006554">
    <property type="entry name" value="Helicase-like_DEXD_c2"/>
</dbReference>
<dbReference type="GO" id="GO:0016818">
    <property type="term" value="F:hydrolase activity, acting on acid anhydrides, in phosphorus-containing anhydrides"/>
    <property type="evidence" value="ECO:0007669"/>
    <property type="project" value="InterPro"/>
</dbReference>
<evidence type="ECO:0000313" key="6">
    <source>
        <dbReference type="EMBL" id="KAI5067370.1"/>
    </source>
</evidence>
<dbReference type="OrthoDB" id="272481at2759"/>
<keyword evidence="2" id="KW-0547">Nucleotide-binding</keyword>
<keyword evidence="3" id="KW-0378">Hydrolase</keyword>
<dbReference type="InterPro" id="IPR027417">
    <property type="entry name" value="P-loop_NTPase"/>
</dbReference>
<evidence type="ECO:0000256" key="2">
    <source>
        <dbReference type="ARBA" id="ARBA00022741"/>
    </source>
</evidence>
<keyword evidence="7" id="KW-1185">Reference proteome</keyword>
<dbReference type="GO" id="GO:0005524">
    <property type="term" value="F:ATP binding"/>
    <property type="evidence" value="ECO:0007669"/>
    <property type="project" value="UniProtKB-KW"/>
</dbReference>
<name>A0A9D4UGB7_ADICA</name>
<evidence type="ECO:0000256" key="1">
    <source>
        <dbReference type="ARBA" id="ARBA00022528"/>
    </source>
</evidence>
<keyword evidence="1" id="KW-0150">Chloroplast</keyword>
<dbReference type="InterPro" id="IPR010614">
    <property type="entry name" value="RAD3-like_helicase_DEAD"/>
</dbReference>
<dbReference type="PROSITE" id="PS51193">
    <property type="entry name" value="HELICASE_ATP_BIND_2"/>
    <property type="match status" value="1"/>
</dbReference>
<dbReference type="NCBIfam" id="TIGR00604">
    <property type="entry name" value="rad3"/>
    <property type="match status" value="1"/>
</dbReference>
<proteinExistence type="predicted"/>
<dbReference type="InterPro" id="IPR013020">
    <property type="entry name" value="Rad3/Chl1-like"/>
</dbReference>
<dbReference type="GO" id="GO:0045951">
    <property type="term" value="P:positive regulation of mitotic recombination"/>
    <property type="evidence" value="ECO:0007669"/>
    <property type="project" value="TreeGrafter"/>
</dbReference>
<sequence>MKFKIEDLTVYFPYEYIYPEQHQYMLELKRALDAKGHCLLEMPTGTGKTITLLSLITSYQLAHPTGSNKLIYCTRTVHEMEKVLDELRTLQAYQEKELGKAAKILALGLSSRKNLCIHPKVSAEGSRESVDAGCRKLTASWVRASAVDNLDIELCPFFETYEKQGAEALLPSGVYTLQDLRSYGKQKGWCPYFLARHMIQFANVVVYNYQYLLDPKVSGIISKEMQKECVVVFDEAHNIDNVCIEALSVNIRQQTVDGASRNLSKISQTIQK</sequence>
<organism evidence="6 7">
    <name type="scientific">Adiantum capillus-veneris</name>
    <name type="common">Maidenhair fern</name>
    <dbReference type="NCBI Taxonomy" id="13818"/>
    <lineage>
        <taxon>Eukaryota</taxon>
        <taxon>Viridiplantae</taxon>
        <taxon>Streptophyta</taxon>
        <taxon>Embryophyta</taxon>
        <taxon>Tracheophyta</taxon>
        <taxon>Polypodiopsida</taxon>
        <taxon>Polypodiidae</taxon>
        <taxon>Polypodiales</taxon>
        <taxon>Pteridineae</taxon>
        <taxon>Pteridaceae</taxon>
        <taxon>Vittarioideae</taxon>
        <taxon>Adiantum</taxon>
    </lineage>
</organism>
<dbReference type="GO" id="GO:0003678">
    <property type="term" value="F:DNA helicase activity"/>
    <property type="evidence" value="ECO:0007669"/>
    <property type="project" value="InterPro"/>
</dbReference>
<dbReference type="AlphaFoldDB" id="A0A9D4UGB7"/>
<dbReference type="Pfam" id="PF06733">
    <property type="entry name" value="DEAD_2"/>
    <property type="match status" value="1"/>
</dbReference>
<dbReference type="PANTHER" id="PTHR11472:SF1">
    <property type="entry name" value="GENERAL TRANSCRIPTION AND DNA REPAIR FACTOR IIH HELICASE SUBUNIT XPD"/>
    <property type="match status" value="1"/>
</dbReference>
<dbReference type="Gene3D" id="3.40.50.300">
    <property type="entry name" value="P-loop containing nucleotide triphosphate hydrolases"/>
    <property type="match status" value="1"/>
</dbReference>
<dbReference type="EMBL" id="JABFUD020000017">
    <property type="protein sequence ID" value="KAI5067370.1"/>
    <property type="molecule type" value="Genomic_DNA"/>
</dbReference>
<dbReference type="SUPFAM" id="SSF52540">
    <property type="entry name" value="P-loop containing nucleoside triphosphate hydrolases"/>
    <property type="match status" value="1"/>
</dbReference>
<gene>
    <name evidence="6" type="ORF">GOP47_0017898</name>
</gene>
<dbReference type="GO" id="GO:0003684">
    <property type="term" value="F:damaged DNA binding"/>
    <property type="evidence" value="ECO:0007669"/>
    <property type="project" value="TreeGrafter"/>
</dbReference>
<comment type="caution">
    <text evidence="6">The sequence shown here is derived from an EMBL/GenBank/DDBJ whole genome shotgun (WGS) entry which is preliminary data.</text>
</comment>
<dbReference type="Proteomes" id="UP000886520">
    <property type="component" value="Chromosome 17"/>
</dbReference>
<evidence type="ECO:0000259" key="5">
    <source>
        <dbReference type="PROSITE" id="PS51193"/>
    </source>
</evidence>
<dbReference type="PANTHER" id="PTHR11472">
    <property type="entry name" value="DNA REPAIR DEAD HELICASE RAD3/XP-D SUBFAMILY MEMBER"/>
    <property type="match status" value="1"/>
</dbReference>
<protein>
    <recommendedName>
        <fullName evidence="5">Helicase ATP-binding domain-containing protein</fullName>
    </recommendedName>
</protein>
<reference evidence="6" key="1">
    <citation type="submission" date="2021-01" db="EMBL/GenBank/DDBJ databases">
        <title>Adiantum capillus-veneris genome.</title>
        <authorList>
            <person name="Fang Y."/>
            <person name="Liao Q."/>
        </authorList>
    </citation>
    <scope>NUCLEOTIDE SEQUENCE</scope>
    <source>
        <strain evidence="6">H3</strain>
        <tissue evidence="6">Leaf</tissue>
    </source>
</reference>
<keyword evidence="4" id="KW-0067">ATP-binding</keyword>
<dbReference type="InterPro" id="IPR014013">
    <property type="entry name" value="Helic_SF1/SF2_ATP-bd_DinG/Rad3"/>
</dbReference>
<keyword evidence="1" id="KW-0934">Plastid</keyword>